<dbReference type="InterPro" id="IPR053216">
    <property type="entry name" value="Appressorial_penetr-assoc"/>
</dbReference>
<protein>
    <submittedName>
        <fullName evidence="1">Uncharacterized protein</fullName>
    </submittedName>
</protein>
<reference evidence="1" key="1">
    <citation type="submission" date="2013-07" db="EMBL/GenBank/DDBJ databases">
        <title>The genome of an arbuscular mycorrhizal fungus provides insights into the evolution of the oldest plant symbiosis.</title>
        <authorList>
            <consortium name="DOE Joint Genome Institute"/>
            <person name="Tisserant E."/>
            <person name="Malbreil M."/>
            <person name="Kuo A."/>
            <person name="Kohler A."/>
            <person name="Symeonidi A."/>
            <person name="Balestrini R."/>
            <person name="Charron P."/>
            <person name="Duensing N."/>
            <person name="Frei-dit-Frey N."/>
            <person name="Gianinazzi-Pearson V."/>
            <person name="Gilbert B."/>
            <person name="Handa Y."/>
            <person name="Hijri M."/>
            <person name="Kaul R."/>
            <person name="Kawaguchi M."/>
            <person name="Krajinski F."/>
            <person name="Lammers P."/>
            <person name="Lapierre D."/>
            <person name="Masclaux F.G."/>
            <person name="Murat C."/>
            <person name="Morin E."/>
            <person name="Ndikumana S."/>
            <person name="Pagni M."/>
            <person name="Petitpierre D."/>
            <person name="Requena N."/>
            <person name="Rosikiewicz P."/>
            <person name="Riley R."/>
            <person name="Saito K."/>
            <person name="San Clemente H."/>
            <person name="Shapiro H."/>
            <person name="van Tuinen D."/>
            <person name="Becard G."/>
            <person name="Bonfante P."/>
            <person name="Paszkowski U."/>
            <person name="Shachar-Hill Y."/>
            <person name="Young J.P."/>
            <person name="Sanders I.R."/>
            <person name="Henrissat B."/>
            <person name="Rensing S.A."/>
            <person name="Grigoriev I.V."/>
            <person name="Corradi N."/>
            <person name="Roux C."/>
            <person name="Martin F."/>
        </authorList>
    </citation>
    <scope>NUCLEOTIDE SEQUENCE</scope>
    <source>
        <strain evidence="1">DAOM 197198</strain>
    </source>
</reference>
<dbReference type="HOGENOM" id="CLU_1062244_0_0_1"/>
<dbReference type="VEuPathDB" id="FungiDB:RhiirFUN_004838"/>
<name>U9U250_RHIID</name>
<dbReference type="EMBL" id="KI283594">
    <property type="protein sequence ID" value="ESA13757.1"/>
    <property type="molecule type" value="Genomic_DNA"/>
</dbReference>
<sequence length="262" mass="28809">MPSEKTIYYFNVYFAIGRSLGFQRFRIVSLKQYNDDDHYCGNQLRKTAHINLKKNLKLLTKIMIKNDLIFNSVASLANAVDTIKPLKPSAFCIKSKLTPGDGTQLKQPSCVSLEIGEIPATNKMVSALIVNPKNNQAIKRNTPFTVDTKVIGLSTGFFSDPAVDYYQIQQTLDGGGQIQGHSHITIQKIDGNNAPDPTVFAFFKGLNDAAKNGVLSVNVDTGLPQKGTYRICTMNSSNSHQPVVMPVAQRGAQDDCVRINVI</sequence>
<dbReference type="PANTHER" id="PTHR34587:SF2">
    <property type="entry name" value="G-PROTEIN COUPLED RECEPTORS FAMILY 1 PROFILE DOMAIN-CONTAINING PROTEIN"/>
    <property type="match status" value="1"/>
</dbReference>
<gene>
    <name evidence="1" type="ORF">GLOINDRAFT_95756</name>
</gene>
<dbReference type="PANTHER" id="PTHR34587">
    <property type="entry name" value="VWFA DOMAIN-CONTAINING PROTEIN"/>
    <property type="match status" value="1"/>
</dbReference>
<organism evidence="1">
    <name type="scientific">Rhizophagus irregularis (strain DAOM 181602 / DAOM 197198 / MUCL 43194)</name>
    <name type="common">Arbuscular mycorrhizal fungus</name>
    <name type="synonym">Glomus intraradices</name>
    <dbReference type="NCBI Taxonomy" id="747089"/>
    <lineage>
        <taxon>Eukaryota</taxon>
        <taxon>Fungi</taxon>
        <taxon>Fungi incertae sedis</taxon>
        <taxon>Mucoromycota</taxon>
        <taxon>Glomeromycotina</taxon>
        <taxon>Glomeromycetes</taxon>
        <taxon>Glomerales</taxon>
        <taxon>Glomeraceae</taxon>
        <taxon>Rhizophagus</taxon>
    </lineage>
</organism>
<accession>U9U250</accession>
<evidence type="ECO:0000313" key="1">
    <source>
        <dbReference type="EMBL" id="ESA13757.1"/>
    </source>
</evidence>
<proteinExistence type="predicted"/>
<dbReference type="AlphaFoldDB" id="U9U250"/>
<dbReference type="eggNOG" id="ENOG502S1YD">
    <property type="taxonomic scope" value="Eukaryota"/>
</dbReference>